<dbReference type="InterPro" id="IPR036291">
    <property type="entry name" value="NAD(P)-bd_dom_sf"/>
</dbReference>
<evidence type="ECO:0000256" key="6">
    <source>
        <dbReference type="ARBA" id="ARBA00023027"/>
    </source>
</evidence>
<organism evidence="12 13">
    <name type="scientific">Parvibaculum sedimenti</name>
    <dbReference type="NCBI Taxonomy" id="2608632"/>
    <lineage>
        <taxon>Bacteria</taxon>
        <taxon>Pseudomonadati</taxon>
        <taxon>Pseudomonadota</taxon>
        <taxon>Alphaproteobacteria</taxon>
        <taxon>Hyphomicrobiales</taxon>
        <taxon>Parvibaculaceae</taxon>
        <taxon>Parvibaculum</taxon>
    </lineage>
</organism>
<comment type="pathway">
    <text evidence="3">Carbohydrate biosynthesis; dTDP-L-rhamnose biosynthesis.</text>
</comment>
<evidence type="ECO:0000256" key="4">
    <source>
        <dbReference type="ARBA" id="ARBA00008178"/>
    </source>
</evidence>
<keyword evidence="13" id="KW-1185">Reference proteome</keyword>
<dbReference type="InterPro" id="IPR029903">
    <property type="entry name" value="RmlD-like-bd"/>
</dbReference>
<evidence type="ECO:0000256" key="7">
    <source>
        <dbReference type="ARBA" id="ARBA00023239"/>
    </source>
</evidence>
<dbReference type="InterPro" id="IPR005913">
    <property type="entry name" value="dTDP_dehydrorham_reduct"/>
</dbReference>
<name>A0A6N6VID0_9HYPH</name>
<dbReference type="Pfam" id="PF04321">
    <property type="entry name" value="RmlD_sub_bind"/>
    <property type="match status" value="1"/>
</dbReference>
<protein>
    <recommendedName>
        <fullName evidence="9">dTDP-glucose 4,6-dehydratase</fullName>
        <ecNumber evidence="9">4.2.1.46</ecNumber>
    </recommendedName>
</protein>
<dbReference type="InterPro" id="IPR005888">
    <property type="entry name" value="dTDP_Gluc_deHydtase"/>
</dbReference>
<evidence type="ECO:0000256" key="9">
    <source>
        <dbReference type="RuleBase" id="RU004473"/>
    </source>
</evidence>
<feature type="domain" description="NAD(P)-binding" evidence="11">
    <location>
        <begin position="31"/>
        <end position="349"/>
    </location>
</feature>
<evidence type="ECO:0000256" key="3">
    <source>
        <dbReference type="ARBA" id="ARBA00004781"/>
    </source>
</evidence>
<keyword evidence="7 9" id="KW-0456">Lyase</keyword>
<evidence type="ECO:0000256" key="1">
    <source>
        <dbReference type="ARBA" id="ARBA00001539"/>
    </source>
</evidence>
<dbReference type="GO" id="GO:0019305">
    <property type="term" value="P:dTDP-rhamnose biosynthetic process"/>
    <property type="evidence" value="ECO:0007669"/>
    <property type="project" value="UniProtKB-UniPathway"/>
</dbReference>
<comment type="catalytic activity">
    <reaction evidence="8">
        <text>dTDP-beta-L-rhamnose + NADP(+) = dTDP-4-dehydro-beta-L-rhamnose + NADPH + H(+)</text>
        <dbReference type="Rhea" id="RHEA:21796"/>
        <dbReference type="ChEBI" id="CHEBI:15378"/>
        <dbReference type="ChEBI" id="CHEBI:57510"/>
        <dbReference type="ChEBI" id="CHEBI:57783"/>
        <dbReference type="ChEBI" id="CHEBI:58349"/>
        <dbReference type="ChEBI" id="CHEBI:62830"/>
        <dbReference type="EC" id="1.1.1.133"/>
    </reaction>
</comment>
<reference evidence="12 13" key="1">
    <citation type="submission" date="2019-09" db="EMBL/GenBank/DDBJ databases">
        <title>Parvibaculum sedimenti sp. nov., isolated from sediment.</title>
        <authorList>
            <person name="Wang Y."/>
        </authorList>
    </citation>
    <scope>NUCLEOTIDE SEQUENCE [LARGE SCALE GENOMIC DNA]</scope>
    <source>
        <strain evidence="12 13">HXT-9</strain>
    </source>
</reference>
<comment type="similarity">
    <text evidence="4 9">Belongs to the NAD(P)-dependent epimerase/dehydratase family. dTDP-glucose dehydratase subfamily.</text>
</comment>
<dbReference type="Pfam" id="PF16363">
    <property type="entry name" value="GDP_Man_Dehyd"/>
    <property type="match status" value="1"/>
</dbReference>
<dbReference type="GO" id="GO:0008460">
    <property type="term" value="F:dTDP-glucose 4,6-dehydratase activity"/>
    <property type="evidence" value="ECO:0007669"/>
    <property type="project" value="UniProtKB-EC"/>
</dbReference>
<feature type="domain" description="RmlD-like substrate binding" evidence="10">
    <location>
        <begin position="395"/>
        <end position="679"/>
    </location>
</feature>
<dbReference type="EMBL" id="WESC01000018">
    <property type="protein sequence ID" value="KAB7738621.1"/>
    <property type="molecule type" value="Genomic_DNA"/>
</dbReference>
<dbReference type="NCBIfam" id="TIGR01181">
    <property type="entry name" value="dTDP_gluc_dehyt"/>
    <property type="match status" value="1"/>
</dbReference>
<keyword evidence="6" id="KW-0520">NAD</keyword>
<dbReference type="UniPathway" id="UPA00124"/>
<proteinExistence type="inferred from homology"/>
<dbReference type="Gene3D" id="3.90.25.10">
    <property type="entry name" value="UDP-galactose 4-epimerase, domain 1"/>
    <property type="match status" value="2"/>
</dbReference>
<evidence type="ECO:0000256" key="8">
    <source>
        <dbReference type="ARBA" id="ARBA00048200"/>
    </source>
</evidence>
<comment type="caution">
    <text evidence="12">The sequence shown here is derived from an EMBL/GenBank/DDBJ whole genome shotgun (WGS) entry which is preliminary data.</text>
</comment>
<dbReference type="EC" id="4.2.1.46" evidence="9"/>
<dbReference type="Gene3D" id="3.40.50.720">
    <property type="entry name" value="NAD(P)-binding Rossmann-like Domain"/>
    <property type="match status" value="2"/>
</dbReference>
<dbReference type="GO" id="GO:0008831">
    <property type="term" value="F:dTDP-4-dehydrorhamnose reductase activity"/>
    <property type="evidence" value="ECO:0007669"/>
    <property type="project" value="UniProtKB-EC"/>
</dbReference>
<evidence type="ECO:0000256" key="2">
    <source>
        <dbReference type="ARBA" id="ARBA00001911"/>
    </source>
</evidence>
<sequence>MIERGSQVYWWHFNQLHYENEGGYVKLVVVVTGGAGFIGSAVCRYLIGKTDAEIVNFDSLTYAANLRSLAALENHPRYSFTKGDIRDQAQIDEMFRRHEPDAVMHLAAESHVDRSITDSNNFIQTNIFGTYTLLECARRYWEGLPEARRRNFRFLHVSTDEVYGSLGPDGTFSETTPYSPNSPYAASKASSDHLVNAWHHTYGLPVLITNCSNNYGPYHFPEKLIPLVTINALEEKALPVYGKGDNIRDWLYVEDHARALDLVLRRGVPGEKYNIGGRNERTNLEVVEAICDRLDELRPAASVVRRRDLITFVADRPGHDRRYAIDASKLENELGWRAQEDFESGLRKTVDWYLANENWWRPLRAGVYGGERLGLLTGGKPTGSPRSPKPDRRPVLIIGHNGQVAQALDARGFGAVPHVALGRDVADLTDVNALAHAFSLHQPRLVVNAAAYTAVDKAESERDLAFAVNRDGPAHLARLCATAGIPLIHLSTDYVFDGNRCGAYVEDDPTTPINVYGASKAEGEAAIRATLPAHVILRTSWVYSSTGSNFVKTMLRLAETRDRLTVVDDQCGSPTFAADIADAIAAIVEQILGGRAEYGTFHLTGSGATSWAGFAREIFSRAARHGVRSAEVVPIPTRDYPTPAKRPANSLLDCRRIKRHYGIALPTWQVSLEHCLDEILCKSIEEQAS</sequence>
<dbReference type="CDD" id="cd05254">
    <property type="entry name" value="dTDP_HR_like_SDR_e"/>
    <property type="match status" value="1"/>
</dbReference>
<evidence type="ECO:0000256" key="5">
    <source>
        <dbReference type="ARBA" id="ARBA00010944"/>
    </source>
</evidence>
<dbReference type="CDD" id="cd05246">
    <property type="entry name" value="dTDP_GD_SDR_e"/>
    <property type="match status" value="1"/>
</dbReference>
<evidence type="ECO:0000259" key="11">
    <source>
        <dbReference type="Pfam" id="PF16363"/>
    </source>
</evidence>
<evidence type="ECO:0000313" key="12">
    <source>
        <dbReference type="EMBL" id="KAB7738621.1"/>
    </source>
</evidence>
<comment type="cofactor">
    <cofactor evidence="2 9">
        <name>NAD(+)</name>
        <dbReference type="ChEBI" id="CHEBI:57540"/>
    </cofactor>
</comment>
<comment type="catalytic activity">
    <reaction evidence="1 9">
        <text>dTDP-alpha-D-glucose = dTDP-4-dehydro-6-deoxy-alpha-D-glucose + H2O</text>
        <dbReference type="Rhea" id="RHEA:17221"/>
        <dbReference type="ChEBI" id="CHEBI:15377"/>
        <dbReference type="ChEBI" id="CHEBI:57477"/>
        <dbReference type="ChEBI" id="CHEBI:57649"/>
        <dbReference type="EC" id="4.2.1.46"/>
    </reaction>
</comment>
<dbReference type="Proteomes" id="UP000468901">
    <property type="component" value="Unassembled WGS sequence"/>
</dbReference>
<accession>A0A6N6VID0</accession>
<dbReference type="InterPro" id="IPR016040">
    <property type="entry name" value="NAD(P)-bd_dom"/>
</dbReference>
<dbReference type="AlphaFoldDB" id="A0A6N6VID0"/>
<evidence type="ECO:0000259" key="10">
    <source>
        <dbReference type="Pfam" id="PF04321"/>
    </source>
</evidence>
<dbReference type="PANTHER" id="PTHR43000">
    <property type="entry name" value="DTDP-D-GLUCOSE 4,6-DEHYDRATASE-RELATED"/>
    <property type="match status" value="1"/>
</dbReference>
<evidence type="ECO:0000313" key="13">
    <source>
        <dbReference type="Proteomes" id="UP000468901"/>
    </source>
</evidence>
<dbReference type="NCBIfam" id="TIGR01214">
    <property type="entry name" value="rmlD"/>
    <property type="match status" value="1"/>
</dbReference>
<comment type="similarity">
    <text evidence="5">Belongs to the dTDP-4-dehydrorhamnose reductase family.</text>
</comment>
<dbReference type="SUPFAM" id="SSF51735">
    <property type="entry name" value="NAD(P)-binding Rossmann-fold domains"/>
    <property type="match status" value="2"/>
</dbReference>
<gene>
    <name evidence="12" type="primary">rfbB</name>
    <name evidence="12" type="ORF">F2P47_15980</name>
</gene>